<keyword evidence="2" id="KW-1185">Reference proteome</keyword>
<dbReference type="PANTHER" id="PTHR34724:SF2">
    <property type="entry name" value="OS12G0596101 PROTEIN"/>
    <property type="match status" value="1"/>
</dbReference>
<gene>
    <name evidence="1" type="ORF">HO133_003148</name>
</gene>
<dbReference type="PANTHER" id="PTHR34724">
    <property type="entry name" value="OS12G0596101 PROTEIN"/>
    <property type="match status" value="1"/>
</dbReference>
<reference evidence="1 2" key="1">
    <citation type="journal article" date="2020" name="Genomics">
        <title>Complete, high-quality genomes from long-read metagenomic sequencing of two wolf lichen thalli reveals enigmatic genome architecture.</title>
        <authorList>
            <person name="McKenzie S.K."/>
            <person name="Walston R.F."/>
            <person name="Allen J.L."/>
        </authorList>
    </citation>
    <scope>NUCLEOTIDE SEQUENCE [LARGE SCALE GENOMIC DNA]</scope>
    <source>
        <strain evidence="1">WasteWater1</strain>
    </source>
</reference>
<comment type="caution">
    <text evidence="1">The sequence shown here is derived from an EMBL/GenBank/DDBJ whole genome shotgun (WGS) entry which is preliminary data.</text>
</comment>
<evidence type="ECO:0000313" key="1">
    <source>
        <dbReference type="EMBL" id="KAF6220715.1"/>
    </source>
</evidence>
<dbReference type="RefSeq" id="XP_037150150.1">
    <property type="nucleotide sequence ID" value="XM_037294072.1"/>
</dbReference>
<proteinExistence type="predicted"/>
<dbReference type="GeneID" id="59331560"/>
<dbReference type="Proteomes" id="UP000593566">
    <property type="component" value="Unassembled WGS sequence"/>
</dbReference>
<dbReference type="EMBL" id="JACCJB010000016">
    <property type="protein sequence ID" value="KAF6220715.1"/>
    <property type="molecule type" value="Genomic_DNA"/>
</dbReference>
<accession>A0A8H6FA15</accession>
<protein>
    <submittedName>
        <fullName evidence="1">Uncharacterized protein</fullName>
    </submittedName>
</protein>
<evidence type="ECO:0000313" key="2">
    <source>
        <dbReference type="Proteomes" id="UP000593566"/>
    </source>
</evidence>
<sequence length="77" mass="8736">MAEDTRWHVKLEDLVLSVGFRVTESNLSGGKEKSSWWGCGQHVPMVMDKLPQESWCTCEPKVEKEGTRYPPMAPKAD</sequence>
<name>A0A8H6FA15_9LECA</name>
<dbReference type="AlphaFoldDB" id="A0A8H6FA15"/>
<organism evidence="1 2">
    <name type="scientific">Letharia lupina</name>
    <dbReference type="NCBI Taxonomy" id="560253"/>
    <lineage>
        <taxon>Eukaryota</taxon>
        <taxon>Fungi</taxon>
        <taxon>Dikarya</taxon>
        <taxon>Ascomycota</taxon>
        <taxon>Pezizomycotina</taxon>
        <taxon>Lecanoromycetes</taxon>
        <taxon>OSLEUM clade</taxon>
        <taxon>Lecanoromycetidae</taxon>
        <taxon>Lecanorales</taxon>
        <taxon>Lecanorineae</taxon>
        <taxon>Parmeliaceae</taxon>
        <taxon>Letharia</taxon>
    </lineage>
</organism>